<dbReference type="EMBL" id="CAUYUJ010007085">
    <property type="protein sequence ID" value="CAK0819516.1"/>
    <property type="molecule type" value="Genomic_DNA"/>
</dbReference>
<protein>
    <recommendedName>
        <fullName evidence="3">PAS domain-containing protein</fullName>
    </recommendedName>
</protein>
<dbReference type="SMART" id="SM00091">
    <property type="entry name" value="PAS"/>
    <property type="match status" value="1"/>
</dbReference>
<feature type="transmembrane region" description="Helical" evidence="2">
    <location>
        <begin position="15"/>
        <end position="33"/>
    </location>
</feature>
<gene>
    <name evidence="4" type="ORF">PCOR1329_LOCUS21494</name>
</gene>
<feature type="compositionally biased region" description="Low complexity" evidence="1">
    <location>
        <begin position="429"/>
        <end position="449"/>
    </location>
</feature>
<proteinExistence type="predicted"/>
<accession>A0ABN9RK51</accession>
<feature type="domain" description="PAS" evidence="3">
    <location>
        <begin position="263"/>
        <end position="326"/>
    </location>
</feature>
<evidence type="ECO:0000256" key="2">
    <source>
        <dbReference type="SAM" id="Phobius"/>
    </source>
</evidence>
<keyword evidence="2" id="KW-1133">Transmembrane helix</keyword>
<feature type="transmembrane region" description="Helical" evidence="2">
    <location>
        <begin position="140"/>
        <end position="163"/>
    </location>
</feature>
<keyword evidence="2" id="KW-0812">Transmembrane</keyword>
<name>A0ABN9RK51_9DINO</name>
<dbReference type="Gene3D" id="3.30.450.20">
    <property type="entry name" value="PAS domain"/>
    <property type="match status" value="1"/>
</dbReference>
<feature type="compositionally biased region" description="Pro residues" evidence="1">
    <location>
        <begin position="377"/>
        <end position="388"/>
    </location>
</feature>
<sequence>MVPDGGILQRVPINSVQPAAQVAAVICLVLLLGKDLWNLRAGSGSCGCVANLREFVRTLARVLRVNCARDHDASSKRAQSKRMAIGLLVCQYAKLPLMTIPFSRLDDEGNFFLLHYTAFFIYASFVSIAPSRHGRRVQHAGYSVFMISYCLGLSPLVITSGYNPEWYIRRALWASGTFTCYGMFLPLNLLGNCMIWGSLLLTAHVHGSGACNNEDTMGTIMACFLGISAWIILCNVIFIQGVFGEMQTLTAKSELKAGWWDSILQGTCDAVIVLDQELKVTHGEQSLANMLMMTPSKVQGESVLTLIAEEERERFAEMVRDARSSAMLGPCTAFNTSLKDSAAIPCRAEAMCVKYLQADGGNESFLIGFREAPDLPAMPFPTKFPSPAPRSGRPRPRQPPAARLAEAPPQPLGSSRGEGDPAAEDSFPDGASSSTDQSSDSDGTRTRTGCRPPVVWFDPGSIEFTLVKSSAEFRMLTGFTKEEMADLGGVLTWVRKEQRDAFAKWVRDFADSNQNRVSRHCDAVAGVKFCIECEKHRAQFEAEVHLETGWSDADSKTFKLVVHGFRAKEKTQGKTRRIERTNDDYSGSDGTSSHQGDRSVRGRRERDFVVRDSLLEVMCDVGEGDNDDDPLMITRSISPGLQLLLGTAETGQDVCYLFSTAEKDDVETWLHDAYVRRSDGGETSAASSLWCFIAVPALEIFGVGLEVNLTVKFSRADTGMCLVVQRLRWSPLKRRAKARVRSVPRADGTPARLLSARLSAAGDGLASL</sequence>
<keyword evidence="2" id="KW-0472">Membrane</keyword>
<comment type="caution">
    <text evidence="4">The sequence shown here is derived from an EMBL/GenBank/DDBJ whole genome shotgun (WGS) entry which is preliminary data.</text>
</comment>
<feature type="transmembrane region" description="Helical" evidence="2">
    <location>
        <begin position="183"/>
        <end position="205"/>
    </location>
</feature>
<evidence type="ECO:0000259" key="3">
    <source>
        <dbReference type="PROSITE" id="PS50112"/>
    </source>
</evidence>
<evidence type="ECO:0000256" key="1">
    <source>
        <dbReference type="SAM" id="MobiDB-lite"/>
    </source>
</evidence>
<dbReference type="PROSITE" id="PS50112">
    <property type="entry name" value="PAS"/>
    <property type="match status" value="1"/>
</dbReference>
<evidence type="ECO:0000313" key="5">
    <source>
        <dbReference type="Proteomes" id="UP001189429"/>
    </source>
</evidence>
<organism evidence="4 5">
    <name type="scientific">Prorocentrum cordatum</name>
    <dbReference type="NCBI Taxonomy" id="2364126"/>
    <lineage>
        <taxon>Eukaryota</taxon>
        <taxon>Sar</taxon>
        <taxon>Alveolata</taxon>
        <taxon>Dinophyceae</taxon>
        <taxon>Prorocentrales</taxon>
        <taxon>Prorocentraceae</taxon>
        <taxon>Prorocentrum</taxon>
    </lineage>
</organism>
<feature type="region of interest" description="Disordered" evidence="1">
    <location>
        <begin position="377"/>
        <end position="452"/>
    </location>
</feature>
<dbReference type="InterPro" id="IPR000014">
    <property type="entry name" value="PAS"/>
</dbReference>
<feature type="region of interest" description="Disordered" evidence="1">
    <location>
        <begin position="571"/>
        <end position="602"/>
    </location>
</feature>
<feature type="transmembrane region" description="Helical" evidence="2">
    <location>
        <begin position="217"/>
        <end position="243"/>
    </location>
</feature>
<feature type="transmembrane region" description="Helical" evidence="2">
    <location>
        <begin position="109"/>
        <end position="128"/>
    </location>
</feature>
<dbReference type="SUPFAM" id="SSF55785">
    <property type="entry name" value="PYP-like sensor domain (PAS domain)"/>
    <property type="match status" value="1"/>
</dbReference>
<evidence type="ECO:0000313" key="4">
    <source>
        <dbReference type="EMBL" id="CAK0819516.1"/>
    </source>
</evidence>
<feature type="compositionally biased region" description="Basic and acidic residues" evidence="1">
    <location>
        <begin position="571"/>
        <end position="583"/>
    </location>
</feature>
<feature type="compositionally biased region" description="Polar residues" evidence="1">
    <location>
        <begin position="584"/>
        <end position="594"/>
    </location>
</feature>
<dbReference type="InterPro" id="IPR035965">
    <property type="entry name" value="PAS-like_dom_sf"/>
</dbReference>
<feature type="transmembrane region" description="Helical" evidence="2">
    <location>
        <begin position="84"/>
        <end position="103"/>
    </location>
</feature>
<reference evidence="4" key="1">
    <citation type="submission" date="2023-10" db="EMBL/GenBank/DDBJ databases">
        <authorList>
            <person name="Chen Y."/>
            <person name="Shah S."/>
            <person name="Dougan E. K."/>
            <person name="Thang M."/>
            <person name="Chan C."/>
        </authorList>
    </citation>
    <scope>NUCLEOTIDE SEQUENCE [LARGE SCALE GENOMIC DNA]</scope>
</reference>
<dbReference type="Proteomes" id="UP001189429">
    <property type="component" value="Unassembled WGS sequence"/>
</dbReference>
<keyword evidence="5" id="KW-1185">Reference proteome</keyword>